<dbReference type="Proteomes" id="UP000185669">
    <property type="component" value="Unassembled WGS sequence"/>
</dbReference>
<dbReference type="SUPFAM" id="SSF51604">
    <property type="entry name" value="Enolase C-terminal domain-like"/>
    <property type="match status" value="1"/>
</dbReference>
<keyword evidence="3" id="KW-0479">Metal-binding</keyword>
<gene>
    <name evidence="5" type="ORF">SAMN05421834_110102</name>
</gene>
<dbReference type="AlphaFoldDB" id="A0A1N6WYM1"/>
<dbReference type="STRING" id="56779.SAMN05421834_110102"/>
<dbReference type="InterPro" id="IPR029017">
    <property type="entry name" value="Enolase-like_N"/>
</dbReference>
<dbReference type="InterPro" id="IPR034589">
    <property type="entry name" value="D-mannonate_dehydratase-like"/>
</dbReference>
<dbReference type="RefSeq" id="WP_076544968.1">
    <property type="nucleotide sequence ID" value="NZ_FTNC01000010.1"/>
</dbReference>
<dbReference type="SFLD" id="SFLDG00033">
    <property type="entry name" value="mannonate_dehydratase"/>
    <property type="match status" value="1"/>
</dbReference>
<reference evidence="6" key="1">
    <citation type="submission" date="2017-01" db="EMBL/GenBank/DDBJ databases">
        <authorList>
            <person name="Varghese N."/>
            <person name="Submissions S."/>
        </authorList>
    </citation>
    <scope>NUCLEOTIDE SEQUENCE [LARGE SCALE GENOMIC DNA]</scope>
    <source>
        <strain evidence="6">ATCC 700103</strain>
    </source>
</reference>
<comment type="function">
    <text evidence="1">Has no detectable activity with D-mannonate and with a panel of 70 other acid sugars (in vitro), in spite of the conservation of the residues that are expected to be important for catalytic activity and cofactor binding. May have evolved a divergent function.</text>
</comment>
<evidence type="ECO:0000259" key="4">
    <source>
        <dbReference type="SMART" id="SM00922"/>
    </source>
</evidence>
<dbReference type="GO" id="GO:0000287">
    <property type="term" value="F:magnesium ion binding"/>
    <property type="evidence" value="ECO:0007669"/>
    <property type="project" value="UniProtKB-ARBA"/>
</dbReference>
<dbReference type="GO" id="GO:0016052">
    <property type="term" value="P:carbohydrate catabolic process"/>
    <property type="evidence" value="ECO:0007669"/>
    <property type="project" value="UniProtKB-ARBA"/>
</dbReference>
<evidence type="ECO:0000256" key="1">
    <source>
        <dbReference type="ARBA" id="ARBA00003553"/>
    </source>
</evidence>
<dbReference type="SFLD" id="SFLDS00001">
    <property type="entry name" value="Enolase"/>
    <property type="match status" value="1"/>
</dbReference>
<accession>A0A1N6WYM1</accession>
<evidence type="ECO:0000313" key="6">
    <source>
        <dbReference type="Proteomes" id="UP000185669"/>
    </source>
</evidence>
<dbReference type="Pfam" id="PF02746">
    <property type="entry name" value="MR_MLE_N"/>
    <property type="match status" value="1"/>
</dbReference>
<proteinExistence type="inferred from homology"/>
<dbReference type="Gene3D" id="3.30.390.10">
    <property type="entry name" value="Enolase-like, N-terminal domain"/>
    <property type="match status" value="1"/>
</dbReference>
<dbReference type="NCBIfam" id="NF011654">
    <property type="entry name" value="PRK15072.1"/>
    <property type="match status" value="1"/>
</dbReference>
<dbReference type="PROSITE" id="PS00908">
    <property type="entry name" value="MR_MLE_1"/>
    <property type="match status" value="1"/>
</dbReference>
<dbReference type="GO" id="GO:0009063">
    <property type="term" value="P:amino acid catabolic process"/>
    <property type="evidence" value="ECO:0007669"/>
    <property type="project" value="InterPro"/>
</dbReference>
<dbReference type="InterPro" id="IPR036849">
    <property type="entry name" value="Enolase-like_C_sf"/>
</dbReference>
<dbReference type="NCBIfam" id="NF043051">
    <property type="entry name" value="ManoateDhtManD"/>
    <property type="match status" value="1"/>
</dbReference>
<dbReference type="SFLD" id="SFLDG00179">
    <property type="entry name" value="mandelate_racemase"/>
    <property type="match status" value="1"/>
</dbReference>
<dbReference type="InterPro" id="IPR018110">
    <property type="entry name" value="Mandel_Rmase/mucon_lact_enz_CS"/>
</dbReference>
<dbReference type="PANTHER" id="PTHR48080">
    <property type="entry name" value="D-GALACTONATE DEHYDRATASE-RELATED"/>
    <property type="match status" value="1"/>
</dbReference>
<dbReference type="Pfam" id="PF13378">
    <property type="entry name" value="MR_MLE_C"/>
    <property type="match status" value="1"/>
</dbReference>
<evidence type="ECO:0000313" key="5">
    <source>
        <dbReference type="EMBL" id="SIQ95158.1"/>
    </source>
</evidence>
<feature type="domain" description="Mandelate racemase/muconate lactonizing enzyme C-terminal" evidence="4">
    <location>
        <begin position="128"/>
        <end position="251"/>
    </location>
</feature>
<protein>
    <submittedName>
        <fullName evidence="5">D-mannonate dehydratase</fullName>
    </submittedName>
</protein>
<dbReference type="OrthoDB" id="9775391at2"/>
<keyword evidence="6" id="KW-1185">Reference proteome</keyword>
<dbReference type="GO" id="GO:0008927">
    <property type="term" value="F:mannonate dehydratase activity"/>
    <property type="evidence" value="ECO:0007669"/>
    <property type="project" value="UniProtKB-ARBA"/>
</dbReference>
<evidence type="ECO:0000256" key="2">
    <source>
        <dbReference type="ARBA" id="ARBA00010339"/>
    </source>
</evidence>
<dbReference type="SUPFAM" id="SSF54826">
    <property type="entry name" value="Enolase N-terminal domain-like"/>
    <property type="match status" value="1"/>
</dbReference>
<name>A0A1N6WYM1_9FIRM</name>
<comment type="similarity">
    <text evidence="2">Belongs to the mandelate racemase/muconate lactonizing enzyme family. GalD subfamily.</text>
</comment>
<dbReference type="Gene3D" id="3.20.20.120">
    <property type="entry name" value="Enolase-like C-terminal domain"/>
    <property type="match status" value="1"/>
</dbReference>
<sequence length="396" mass="44607">MKINNVKVIVTNPGRNYVTVKIETDQGIYGVGDATLNGRELAVAKTIEEYLAPIIMGKNPDNIEHIWQYIYRGAYWRGGPVFMTALAGIDMALWDIKGKKAGLPVYSLLGGKCRDKALCYTHVSGQSFKEVKAKALKKIDEGYRALRVQVSIPGLDGTYGTVEDDAKELPFVEKWDSKPYLNTIPQLFEYLKSEIEEDIHLIHDSHERLTISEAVKLAKRLEKYDLLFLEDLLKPENKDGFSFIKNNSAMPLAMGELFNSRWDAVKLITEKLIDYIRCDVSHIGGITEAKKIAHLAETFQVKTAWHGPADISPIAHMANLHLDFSTPNFGIQELAEFPEEVDEVFTGKPEFEDGYLKISDRPGLGCDIDEDMAAKYSYQKAYLPVAERLDGSVHDW</sequence>
<dbReference type="PANTHER" id="PTHR48080:SF6">
    <property type="entry name" value="STARVATION-SENSING PROTEIN RSPA"/>
    <property type="match status" value="1"/>
</dbReference>
<dbReference type="InterPro" id="IPR034593">
    <property type="entry name" value="DgoD-like"/>
</dbReference>
<dbReference type="InterPro" id="IPR029065">
    <property type="entry name" value="Enolase_C-like"/>
</dbReference>
<organism evidence="5 6">
    <name type="scientific">Halanaerobium kushneri</name>
    <dbReference type="NCBI Taxonomy" id="56779"/>
    <lineage>
        <taxon>Bacteria</taxon>
        <taxon>Bacillati</taxon>
        <taxon>Bacillota</taxon>
        <taxon>Clostridia</taxon>
        <taxon>Halanaerobiales</taxon>
        <taxon>Halanaerobiaceae</taxon>
        <taxon>Halanaerobium</taxon>
    </lineage>
</organism>
<dbReference type="SMART" id="SM00922">
    <property type="entry name" value="MR_MLE"/>
    <property type="match status" value="1"/>
</dbReference>
<dbReference type="InterPro" id="IPR013342">
    <property type="entry name" value="Mandelate_racemase_C"/>
</dbReference>
<dbReference type="InterPro" id="IPR013341">
    <property type="entry name" value="Mandelate_racemase_N_dom"/>
</dbReference>
<dbReference type="EMBL" id="FTNC01000010">
    <property type="protein sequence ID" value="SIQ95158.1"/>
    <property type="molecule type" value="Genomic_DNA"/>
</dbReference>
<evidence type="ECO:0000256" key="3">
    <source>
        <dbReference type="ARBA" id="ARBA00022723"/>
    </source>
</evidence>